<sequence length="63" mass="6991">MRRCRLEKKYAIEKGAFRTQVISGKYGEEEGGWWSSEVREGLELGFGNLLGKSGAISFAVPPL</sequence>
<proteinExistence type="predicted"/>
<accession>A0A438I7E0</accession>
<comment type="caution">
    <text evidence="1">The sequence shown here is derived from an EMBL/GenBank/DDBJ whole genome shotgun (WGS) entry which is preliminary data.</text>
</comment>
<dbReference type="AlphaFoldDB" id="A0A438I7E0"/>
<organism evidence="1 2">
    <name type="scientific">Vitis vinifera</name>
    <name type="common">Grape</name>
    <dbReference type="NCBI Taxonomy" id="29760"/>
    <lineage>
        <taxon>Eukaryota</taxon>
        <taxon>Viridiplantae</taxon>
        <taxon>Streptophyta</taxon>
        <taxon>Embryophyta</taxon>
        <taxon>Tracheophyta</taxon>
        <taxon>Spermatophyta</taxon>
        <taxon>Magnoliopsida</taxon>
        <taxon>eudicotyledons</taxon>
        <taxon>Gunneridae</taxon>
        <taxon>Pentapetalae</taxon>
        <taxon>rosids</taxon>
        <taxon>Vitales</taxon>
        <taxon>Vitaceae</taxon>
        <taxon>Viteae</taxon>
        <taxon>Vitis</taxon>
    </lineage>
</organism>
<dbReference type="Proteomes" id="UP000288805">
    <property type="component" value="Unassembled WGS sequence"/>
</dbReference>
<gene>
    <name evidence="1" type="ORF">CK203_041632</name>
</gene>
<protein>
    <submittedName>
        <fullName evidence="1">Uncharacterized protein</fullName>
    </submittedName>
</protein>
<name>A0A438I7E0_VITVI</name>
<reference evidence="1 2" key="1">
    <citation type="journal article" date="2018" name="PLoS Genet.">
        <title>Population sequencing reveals clonal diversity and ancestral inbreeding in the grapevine cultivar Chardonnay.</title>
        <authorList>
            <person name="Roach M.J."/>
            <person name="Johnson D.L."/>
            <person name="Bohlmann J."/>
            <person name="van Vuuren H.J."/>
            <person name="Jones S.J."/>
            <person name="Pretorius I.S."/>
            <person name="Schmidt S.A."/>
            <person name="Borneman A.R."/>
        </authorList>
    </citation>
    <scope>NUCLEOTIDE SEQUENCE [LARGE SCALE GENOMIC DNA]</scope>
    <source>
        <strain evidence="2">cv. Chardonnay</strain>
        <tissue evidence="1">Leaf</tissue>
    </source>
</reference>
<dbReference type="EMBL" id="QGNW01000135">
    <property type="protein sequence ID" value="RVW92634.1"/>
    <property type="molecule type" value="Genomic_DNA"/>
</dbReference>
<evidence type="ECO:0000313" key="2">
    <source>
        <dbReference type="Proteomes" id="UP000288805"/>
    </source>
</evidence>
<evidence type="ECO:0000313" key="1">
    <source>
        <dbReference type="EMBL" id="RVW92634.1"/>
    </source>
</evidence>